<evidence type="ECO:0000313" key="3">
    <source>
        <dbReference type="Proteomes" id="UP000824540"/>
    </source>
</evidence>
<evidence type="ECO:0000313" key="2">
    <source>
        <dbReference type="EMBL" id="KAG9342089.1"/>
    </source>
</evidence>
<feature type="region of interest" description="Disordered" evidence="1">
    <location>
        <begin position="62"/>
        <end position="97"/>
    </location>
</feature>
<feature type="region of interest" description="Disordered" evidence="1">
    <location>
        <begin position="245"/>
        <end position="267"/>
    </location>
</feature>
<reference evidence="2" key="1">
    <citation type="thesis" date="2021" institute="BYU ScholarsArchive" country="Provo, UT, USA">
        <title>Applications of and Algorithms for Genome Assembly and Genomic Analyses with an Emphasis on Marine Teleosts.</title>
        <authorList>
            <person name="Pickett B.D."/>
        </authorList>
    </citation>
    <scope>NUCLEOTIDE SEQUENCE</scope>
    <source>
        <strain evidence="2">HI-2016</strain>
    </source>
</reference>
<dbReference type="Proteomes" id="UP000824540">
    <property type="component" value="Unassembled WGS sequence"/>
</dbReference>
<keyword evidence="3" id="KW-1185">Reference proteome</keyword>
<sequence>MVAYKHIDTRRQTNMVRRAPMSDVIPLGQTSVTSTSPRRGWVIVTVTDTCSSVCIPDCSREERFPEGKREKKEEEEEERDGTAQPRRRSLRSGKSDLPITWSDVPTSVITKTDSGKLGYSWKLVKPRTVNDWTYGFPREGPIDSHEGRSVLKVRQGRTCSISATMPAASGAAAEVPVCPSVQPVPCCKTGARGSANTMSANGAKDRSAAVLEDQTLGVYSSASKGFTQAITPFIRPINCTEPVLSHLSRGRHPSGLQTSRSKDGGGR</sequence>
<feature type="compositionally biased region" description="Basic and acidic residues" evidence="1">
    <location>
        <begin position="62"/>
        <end position="72"/>
    </location>
</feature>
<evidence type="ECO:0000256" key="1">
    <source>
        <dbReference type="SAM" id="MobiDB-lite"/>
    </source>
</evidence>
<organism evidence="2 3">
    <name type="scientific">Albula glossodonta</name>
    <name type="common">roundjaw bonefish</name>
    <dbReference type="NCBI Taxonomy" id="121402"/>
    <lineage>
        <taxon>Eukaryota</taxon>
        <taxon>Metazoa</taxon>
        <taxon>Chordata</taxon>
        <taxon>Craniata</taxon>
        <taxon>Vertebrata</taxon>
        <taxon>Euteleostomi</taxon>
        <taxon>Actinopterygii</taxon>
        <taxon>Neopterygii</taxon>
        <taxon>Teleostei</taxon>
        <taxon>Albuliformes</taxon>
        <taxon>Albulidae</taxon>
        <taxon>Albula</taxon>
    </lineage>
</organism>
<gene>
    <name evidence="2" type="ORF">JZ751_017086</name>
</gene>
<proteinExistence type="predicted"/>
<name>A0A8T2NPC8_9TELE</name>
<dbReference type="AlphaFoldDB" id="A0A8T2NPC8"/>
<protein>
    <submittedName>
        <fullName evidence="2">Uncharacterized protein</fullName>
    </submittedName>
</protein>
<comment type="caution">
    <text evidence="2">The sequence shown here is derived from an EMBL/GenBank/DDBJ whole genome shotgun (WGS) entry which is preliminary data.</text>
</comment>
<accession>A0A8T2NPC8</accession>
<dbReference type="EMBL" id="JAFBMS010000030">
    <property type="protein sequence ID" value="KAG9342089.1"/>
    <property type="molecule type" value="Genomic_DNA"/>
</dbReference>